<protein>
    <submittedName>
        <fullName evidence="1">Uncharacterized protein</fullName>
    </submittedName>
</protein>
<dbReference type="Proteomes" id="UP000215214">
    <property type="component" value="Chromosome TJEJU"/>
</dbReference>
<reference evidence="1 2" key="1">
    <citation type="submission" date="2017-07" db="EMBL/GenBank/DDBJ databases">
        <authorList>
            <person name="Sun Z.S."/>
            <person name="Albrecht U."/>
            <person name="Echele G."/>
            <person name="Lee C.C."/>
        </authorList>
    </citation>
    <scope>NUCLEOTIDE SEQUENCE [LARGE SCALE GENOMIC DNA]</scope>
    <source>
        <strain evidence="2">type strain: KCTC 22618</strain>
    </source>
</reference>
<gene>
    <name evidence="1" type="ORF">TJEJU_2893</name>
</gene>
<evidence type="ECO:0000313" key="1">
    <source>
        <dbReference type="EMBL" id="SNR16562.1"/>
    </source>
</evidence>
<proteinExistence type="predicted"/>
<evidence type="ECO:0000313" key="2">
    <source>
        <dbReference type="Proteomes" id="UP000215214"/>
    </source>
</evidence>
<dbReference type="OrthoDB" id="1214732at2"/>
<sequence>MKKVLLLLCYLPFIVFSQLDKQSQELNEKLDNLLKLVEEGDIKAISDVSNFLDNKRSFTRKRGQNTNTTNLREVALSILYYYTDFKGLSVNDSLTSTKFKKFLYKNNSKIKYSGFLSKFTNVPISERNVEYRLRSFDEEKDELPSLKTIKSDILKLVDQGRYYSIIEKIEEAAKLRTNEAFEFLKECAAGRYWGKGKNDRETQIYSGICYSLRHFETIESAKLIVEILGDHNVYSIDECIIALSKITNIDLVIKNQSYENIAKEYKQLLASYATLEELIKFGYESVFNDEDFESDNIAEFYGAVLLNSSDYWWINYHALRDIFNSNDSLALRYVGSQLHQKVHIYNDHYGRSEFNIKKIMENKTGLKLEVKDEKGNWTSTYNDPTAKVNYLVYWYNNYKDYKWNPIKGQFENIKDKILEPDQLTRLFKKLYSKNDSIALHAYKQLTVHNAEEVKNKINQYNLSIFSGINRKLPSFAKKFMLQLVELTDYCKKNKIVFEPSEKLVKKINQLDQTKSFKEKYQLENKLVESLKNQDITALEYYTLIYDKANSSVSRILDKWYSINWNQIVDNKKELRFYLKKAALFDKLGIIGNVNKYVFKFIDSKPSTIQKIKDLIEIEEDEDIRENALKALNHRTNISVNETESKTMILLSDFLNDISEKSIESALLVKLYSEEDYKKIFDVLVNANKEEANKLITIITRNINVNMTPYLIQSLGVNTLIDSGVISRHDINMNYHSISYQVLVSDKMVACLEHIHDHTFPVPKDPKLEVDFVSSSRSSSSYFRNKHKTADKWIEFYENSTTNYQNWGRTFYLNKINNLKSKDSISIEDINKILESDYFDKKDKNNIFSSFSKIKPQNEISYLKLKDDSLGIKDLEYFKNITFNPKDIERIVSMFDGIPPKQIINFIKNSSESFTLIEKGKMYSGLMWNTKFKDWIKTKKINDEYKNEIIKALKAYQNILKKDSFNYPYVNKFIGILESKDKSVEEILKQIVLLKSEGEELTKTILKDANYKDLGVILKFYEKLPITDDEKIEYLSRDFGFCLLGDYDIKIINDFKSNYETMSELQLYEFYLDEIEIPYKKNGKLNFKNIYDILNFDIVDGFTGGKDYKRQIHVYSIIKLLELHFNTHFGEEKKFNDSLHNFIYGVSNKANSWMEFLRDKGYVNIPKYNVPSISTMDR</sequence>
<name>A0A238UBU1_9FLAO</name>
<organism evidence="1 2">
    <name type="scientific">Tenacibaculum jejuense</name>
    <dbReference type="NCBI Taxonomy" id="584609"/>
    <lineage>
        <taxon>Bacteria</taxon>
        <taxon>Pseudomonadati</taxon>
        <taxon>Bacteroidota</taxon>
        <taxon>Flavobacteriia</taxon>
        <taxon>Flavobacteriales</taxon>
        <taxon>Flavobacteriaceae</taxon>
        <taxon>Tenacibaculum</taxon>
    </lineage>
</organism>
<accession>A0A238UBU1</accession>
<dbReference type="KEGG" id="tje:TJEJU_2893"/>
<keyword evidence="2" id="KW-1185">Reference proteome</keyword>
<dbReference type="EMBL" id="LT899436">
    <property type="protein sequence ID" value="SNR16562.1"/>
    <property type="molecule type" value="Genomic_DNA"/>
</dbReference>
<dbReference type="RefSeq" id="WP_157730236.1">
    <property type="nucleotide sequence ID" value="NZ_LT899436.1"/>
</dbReference>
<dbReference type="AlphaFoldDB" id="A0A238UBU1"/>